<reference evidence="2" key="1">
    <citation type="submission" date="2021-03" db="EMBL/GenBank/DDBJ databases">
        <title>Evolutionary innovations through gain and loss of genes in the ectomycorrhizal Boletales.</title>
        <authorList>
            <person name="Wu G."/>
            <person name="Miyauchi S."/>
            <person name="Morin E."/>
            <person name="Yang Z.-L."/>
            <person name="Xu J."/>
            <person name="Martin F.M."/>
        </authorList>
    </citation>
    <scope>NUCLEOTIDE SEQUENCE</scope>
    <source>
        <strain evidence="2">BR01</strain>
    </source>
</reference>
<dbReference type="AlphaFoldDB" id="A0A8I3A3K3"/>
<comment type="caution">
    <text evidence="2">The sequence shown here is derived from an EMBL/GenBank/DDBJ whole genome shotgun (WGS) entry which is preliminary data.</text>
</comment>
<gene>
    <name evidence="2" type="ORF">JVT61DRAFT_12303</name>
</gene>
<keyword evidence="3" id="KW-1185">Reference proteome</keyword>
<protein>
    <submittedName>
        <fullName evidence="2">Uncharacterized protein</fullName>
    </submittedName>
</protein>
<evidence type="ECO:0000313" key="2">
    <source>
        <dbReference type="EMBL" id="KAG6370156.1"/>
    </source>
</evidence>
<name>A0A8I3A3K3_9AGAM</name>
<proteinExistence type="predicted"/>
<dbReference type="Proteomes" id="UP000683000">
    <property type="component" value="Unassembled WGS sequence"/>
</dbReference>
<dbReference type="EMBL" id="JAGFBS010000055">
    <property type="protein sequence ID" value="KAG6370156.1"/>
    <property type="molecule type" value="Genomic_DNA"/>
</dbReference>
<evidence type="ECO:0000256" key="1">
    <source>
        <dbReference type="SAM" id="MobiDB-lite"/>
    </source>
</evidence>
<accession>A0A8I3A3K3</accession>
<organism evidence="2 3">
    <name type="scientific">Boletus reticuloceps</name>
    <dbReference type="NCBI Taxonomy" id="495285"/>
    <lineage>
        <taxon>Eukaryota</taxon>
        <taxon>Fungi</taxon>
        <taxon>Dikarya</taxon>
        <taxon>Basidiomycota</taxon>
        <taxon>Agaricomycotina</taxon>
        <taxon>Agaricomycetes</taxon>
        <taxon>Agaricomycetidae</taxon>
        <taxon>Boletales</taxon>
        <taxon>Boletineae</taxon>
        <taxon>Boletaceae</taxon>
        <taxon>Boletoideae</taxon>
        <taxon>Boletus</taxon>
    </lineage>
</organism>
<feature type="region of interest" description="Disordered" evidence="1">
    <location>
        <begin position="45"/>
        <end position="85"/>
    </location>
</feature>
<feature type="compositionally biased region" description="Low complexity" evidence="1">
    <location>
        <begin position="72"/>
        <end position="85"/>
    </location>
</feature>
<sequence>MNFVLNVGKCSRRNVVRKRSSPSEKGFSCVNVAFGVFVDDPVENDEQPYGPIARNTRADRKRNQRGFRTPWTGSTHKSESSSTTSLPRWRALFHYRYR</sequence>
<evidence type="ECO:0000313" key="3">
    <source>
        <dbReference type="Proteomes" id="UP000683000"/>
    </source>
</evidence>